<comment type="caution">
    <text evidence="1">The sequence shown here is derived from an EMBL/GenBank/DDBJ whole genome shotgun (WGS) entry which is preliminary data.</text>
</comment>
<evidence type="ECO:0000313" key="1">
    <source>
        <dbReference type="EMBL" id="HJG28726.1"/>
    </source>
</evidence>
<protein>
    <submittedName>
        <fullName evidence="1">YabP/YqfC family sporulation protein</fullName>
    </submittedName>
</protein>
<dbReference type="EMBL" id="DYVE01000227">
    <property type="protein sequence ID" value="HJG28726.1"/>
    <property type="molecule type" value="Genomic_DNA"/>
</dbReference>
<name>A0A921IKF5_9FIRM</name>
<gene>
    <name evidence="1" type="ORF">K8V20_08825</name>
</gene>
<dbReference type="Proteomes" id="UP000782880">
    <property type="component" value="Unassembled WGS sequence"/>
</dbReference>
<reference evidence="1" key="2">
    <citation type="submission" date="2021-09" db="EMBL/GenBank/DDBJ databases">
        <authorList>
            <person name="Gilroy R."/>
        </authorList>
    </citation>
    <scope>NUCLEOTIDE SEQUENCE</scope>
    <source>
        <strain evidence="1">ChiBcec21-2208</strain>
    </source>
</reference>
<proteinExistence type="predicted"/>
<dbReference type="Pfam" id="PF07873">
    <property type="entry name" value="YabP"/>
    <property type="match status" value="1"/>
</dbReference>
<reference evidence="1" key="1">
    <citation type="journal article" date="2021" name="PeerJ">
        <title>Extensive microbial diversity within the chicken gut microbiome revealed by metagenomics and culture.</title>
        <authorList>
            <person name="Gilroy R."/>
            <person name="Ravi A."/>
            <person name="Getino M."/>
            <person name="Pursley I."/>
            <person name="Horton D.L."/>
            <person name="Alikhan N.F."/>
            <person name="Baker D."/>
            <person name="Gharbi K."/>
            <person name="Hall N."/>
            <person name="Watson M."/>
            <person name="Adriaenssens E.M."/>
            <person name="Foster-Nyarko E."/>
            <person name="Jarju S."/>
            <person name="Secka A."/>
            <person name="Antonio M."/>
            <person name="Oren A."/>
            <person name="Chaudhuri R.R."/>
            <person name="La Ragione R."/>
            <person name="Hildebrand F."/>
            <person name="Pallen M.J."/>
        </authorList>
    </citation>
    <scope>NUCLEOTIDE SEQUENCE</scope>
    <source>
        <strain evidence="1">ChiBcec21-2208</strain>
    </source>
</reference>
<dbReference type="InterPro" id="IPR022476">
    <property type="entry name" value="Spore_YabP/YqfC"/>
</dbReference>
<dbReference type="AlphaFoldDB" id="A0A921IKF5"/>
<evidence type="ECO:0000313" key="2">
    <source>
        <dbReference type="Proteomes" id="UP000782880"/>
    </source>
</evidence>
<accession>A0A921IKF5</accession>
<sequence>MKLQNRKTNHNRTAKASMRGMMLQLPREFYRLPDFELRGGYLTTDGCRRVLNFEPEKVCLDMGDFTVTFYGAELRIESYAGKRLVLAGQIETIVFQNKWGKPKHET</sequence>
<organism evidence="1 2">
    <name type="scientific">Subdoligranulum variabile</name>
    <dbReference type="NCBI Taxonomy" id="214851"/>
    <lineage>
        <taxon>Bacteria</taxon>
        <taxon>Bacillati</taxon>
        <taxon>Bacillota</taxon>
        <taxon>Clostridia</taxon>
        <taxon>Eubacteriales</taxon>
        <taxon>Oscillospiraceae</taxon>
        <taxon>Subdoligranulum</taxon>
    </lineage>
</organism>